<organism evidence="2 3">
    <name type="scientific">Nephila pilipes</name>
    <name type="common">Giant wood spider</name>
    <name type="synonym">Nephila maculata</name>
    <dbReference type="NCBI Taxonomy" id="299642"/>
    <lineage>
        <taxon>Eukaryota</taxon>
        <taxon>Metazoa</taxon>
        <taxon>Ecdysozoa</taxon>
        <taxon>Arthropoda</taxon>
        <taxon>Chelicerata</taxon>
        <taxon>Arachnida</taxon>
        <taxon>Araneae</taxon>
        <taxon>Araneomorphae</taxon>
        <taxon>Entelegynae</taxon>
        <taxon>Araneoidea</taxon>
        <taxon>Nephilidae</taxon>
        <taxon>Nephila</taxon>
    </lineage>
</organism>
<dbReference type="Proteomes" id="UP000887013">
    <property type="component" value="Unassembled WGS sequence"/>
</dbReference>
<dbReference type="EMBL" id="BMAW01105723">
    <property type="protein sequence ID" value="GFT20682.1"/>
    <property type="molecule type" value="Genomic_DNA"/>
</dbReference>
<evidence type="ECO:0000313" key="3">
    <source>
        <dbReference type="Proteomes" id="UP000887013"/>
    </source>
</evidence>
<sequence length="134" mass="15229">MENRNSALRPRISPPTGGNPSPTYRGHALALMIGNYRRHAPFVALVTQCVQKQQQSDIGGHLWILLWLSSKGERVQKGARCIDYSSACDLFERDWEGVVGGVQQKINSIWRSSEQVLGEEKRLREIDKIDRLAW</sequence>
<evidence type="ECO:0000256" key="1">
    <source>
        <dbReference type="SAM" id="MobiDB-lite"/>
    </source>
</evidence>
<gene>
    <name evidence="2" type="ORF">NPIL_468531</name>
</gene>
<feature type="region of interest" description="Disordered" evidence="1">
    <location>
        <begin position="1"/>
        <end position="23"/>
    </location>
</feature>
<proteinExistence type="predicted"/>
<evidence type="ECO:0000313" key="2">
    <source>
        <dbReference type="EMBL" id="GFT20682.1"/>
    </source>
</evidence>
<dbReference type="AlphaFoldDB" id="A0A8X6NKS8"/>
<accession>A0A8X6NKS8</accession>
<reference evidence="2" key="1">
    <citation type="submission" date="2020-08" db="EMBL/GenBank/DDBJ databases">
        <title>Multicomponent nature underlies the extraordinary mechanical properties of spider dragline silk.</title>
        <authorList>
            <person name="Kono N."/>
            <person name="Nakamura H."/>
            <person name="Mori M."/>
            <person name="Yoshida Y."/>
            <person name="Ohtoshi R."/>
            <person name="Malay A.D."/>
            <person name="Moran D.A.P."/>
            <person name="Tomita M."/>
            <person name="Numata K."/>
            <person name="Arakawa K."/>
        </authorList>
    </citation>
    <scope>NUCLEOTIDE SEQUENCE</scope>
</reference>
<protein>
    <submittedName>
        <fullName evidence="2">Uncharacterized protein</fullName>
    </submittedName>
</protein>
<comment type="caution">
    <text evidence="2">The sequence shown here is derived from an EMBL/GenBank/DDBJ whole genome shotgun (WGS) entry which is preliminary data.</text>
</comment>
<dbReference type="OrthoDB" id="6458552at2759"/>
<name>A0A8X6NKS8_NEPPI</name>
<keyword evidence="3" id="KW-1185">Reference proteome</keyword>